<reference evidence="1" key="2">
    <citation type="journal article" date="2007" name="Science">
        <title>Draft genome sequence of the sexually transmitted pathogen Trichomonas vaginalis.</title>
        <authorList>
            <person name="Carlton J.M."/>
            <person name="Hirt R.P."/>
            <person name="Silva J.C."/>
            <person name="Delcher A.L."/>
            <person name="Schatz M."/>
            <person name="Zhao Q."/>
            <person name="Wortman J.R."/>
            <person name="Bidwell S.L."/>
            <person name="Alsmark U.C.M."/>
            <person name="Besteiro S."/>
            <person name="Sicheritz-Ponten T."/>
            <person name="Noel C.J."/>
            <person name="Dacks J.B."/>
            <person name="Foster P.G."/>
            <person name="Simillion C."/>
            <person name="Van de Peer Y."/>
            <person name="Miranda-Saavedra D."/>
            <person name="Barton G.J."/>
            <person name="Westrop G.D."/>
            <person name="Mueller S."/>
            <person name="Dessi D."/>
            <person name="Fiori P.L."/>
            <person name="Ren Q."/>
            <person name="Paulsen I."/>
            <person name="Zhang H."/>
            <person name="Bastida-Corcuera F.D."/>
            <person name="Simoes-Barbosa A."/>
            <person name="Brown M.T."/>
            <person name="Hayes R.D."/>
            <person name="Mukherjee M."/>
            <person name="Okumura C.Y."/>
            <person name="Schneider R."/>
            <person name="Smith A.J."/>
            <person name="Vanacova S."/>
            <person name="Villalvazo M."/>
            <person name="Haas B.J."/>
            <person name="Pertea M."/>
            <person name="Feldblyum T.V."/>
            <person name="Utterback T.R."/>
            <person name="Shu C.L."/>
            <person name="Osoegawa K."/>
            <person name="de Jong P.J."/>
            <person name="Hrdy I."/>
            <person name="Horvathova L."/>
            <person name="Zubacova Z."/>
            <person name="Dolezal P."/>
            <person name="Malik S.B."/>
            <person name="Logsdon J.M. Jr."/>
            <person name="Henze K."/>
            <person name="Gupta A."/>
            <person name="Wang C.C."/>
            <person name="Dunne R.L."/>
            <person name="Upcroft J.A."/>
            <person name="Upcroft P."/>
            <person name="White O."/>
            <person name="Salzberg S.L."/>
            <person name="Tang P."/>
            <person name="Chiu C.-H."/>
            <person name="Lee Y.-S."/>
            <person name="Embley T.M."/>
            <person name="Coombs G.H."/>
            <person name="Mottram J.C."/>
            <person name="Tachezy J."/>
            <person name="Fraser-Liggett C.M."/>
            <person name="Johnson P.J."/>
        </authorList>
    </citation>
    <scope>NUCLEOTIDE SEQUENCE [LARGE SCALE GENOMIC DNA]</scope>
    <source>
        <strain evidence="1">G3</strain>
    </source>
</reference>
<dbReference type="InParanoid" id="A2FMN0"/>
<evidence type="ECO:0000313" key="1">
    <source>
        <dbReference type="EMBL" id="EAX93830.1"/>
    </source>
</evidence>
<dbReference type="AlphaFoldDB" id="A2FMN0"/>
<dbReference type="EMBL" id="DS113890">
    <property type="protein sequence ID" value="EAX93830.1"/>
    <property type="molecule type" value="Genomic_DNA"/>
</dbReference>
<dbReference type="KEGG" id="tva:4751555"/>
<evidence type="ECO:0000313" key="2">
    <source>
        <dbReference type="Proteomes" id="UP000001542"/>
    </source>
</evidence>
<reference evidence="1" key="1">
    <citation type="submission" date="2006-10" db="EMBL/GenBank/DDBJ databases">
        <authorList>
            <person name="Amadeo P."/>
            <person name="Zhao Q."/>
            <person name="Wortman J."/>
            <person name="Fraser-Liggett C."/>
            <person name="Carlton J."/>
        </authorList>
    </citation>
    <scope>NUCLEOTIDE SEQUENCE</scope>
    <source>
        <strain evidence="1">G3</strain>
    </source>
</reference>
<sequence length="121" mass="13566">MAENQVQLPQSIAIFECGESRKPVQFTATAVENDHVIEGKDDLYNYDITPMETYATGTIFIRNKNTGEMKAIPVEQYVQISRSLLIKREETTVSKGVVGLVENFGTRASKRILKQRQSAGK</sequence>
<gene>
    <name evidence="1" type="ORF">TVAG_177380</name>
</gene>
<keyword evidence="2" id="KW-1185">Reference proteome</keyword>
<accession>A2FMN0</accession>
<dbReference type="VEuPathDB" id="TrichDB:TVAGG3_1002930"/>
<dbReference type="Proteomes" id="UP000001542">
    <property type="component" value="Unassembled WGS sequence"/>
</dbReference>
<name>A2FMN0_TRIV3</name>
<proteinExistence type="predicted"/>
<organism evidence="1 2">
    <name type="scientific">Trichomonas vaginalis (strain ATCC PRA-98 / G3)</name>
    <dbReference type="NCBI Taxonomy" id="412133"/>
    <lineage>
        <taxon>Eukaryota</taxon>
        <taxon>Metamonada</taxon>
        <taxon>Parabasalia</taxon>
        <taxon>Trichomonadida</taxon>
        <taxon>Trichomonadidae</taxon>
        <taxon>Trichomonas</taxon>
    </lineage>
</organism>
<dbReference type="VEuPathDB" id="TrichDB:TVAG_177380"/>
<dbReference type="RefSeq" id="XP_001306760.1">
    <property type="nucleotide sequence ID" value="XM_001306759.1"/>
</dbReference>
<dbReference type="OrthoDB" id="10261357at2759"/>
<protein>
    <submittedName>
        <fullName evidence="1">Uncharacterized protein</fullName>
    </submittedName>
</protein>